<keyword evidence="2" id="KW-0749">Sporulation</keyword>
<dbReference type="Gene3D" id="1.10.10.10">
    <property type="entry name" value="Winged helix-like DNA-binding domain superfamily/Winged helix DNA-binding domain"/>
    <property type="match status" value="2"/>
</dbReference>
<evidence type="ECO:0000256" key="2">
    <source>
        <dbReference type="ARBA" id="ARBA00022969"/>
    </source>
</evidence>
<dbReference type="InterPro" id="IPR014284">
    <property type="entry name" value="RNA_pol_sigma-70_dom"/>
</dbReference>
<dbReference type="AlphaFoldDB" id="W6RWY8"/>
<dbReference type="PROSITE" id="PS00716">
    <property type="entry name" value="SIGMA70_2"/>
    <property type="match status" value="1"/>
</dbReference>
<dbReference type="PRINTS" id="PR00046">
    <property type="entry name" value="SIGMA70FCT"/>
</dbReference>
<dbReference type="Pfam" id="PF04539">
    <property type="entry name" value="Sigma70_r3"/>
    <property type="match status" value="1"/>
</dbReference>
<gene>
    <name evidence="9" type="primary">sigF</name>
    <name evidence="9" type="ORF">CM240_2033</name>
</gene>
<dbReference type="NCBIfam" id="TIGR02937">
    <property type="entry name" value="sigma70-ECF"/>
    <property type="match status" value="1"/>
</dbReference>
<evidence type="ECO:0000313" key="9">
    <source>
        <dbReference type="EMBL" id="CDM69191.1"/>
    </source>
</evidence>
<proteinExistence type="inferred from homology"/>
<dbReference type="InterPro" id="IPR001387">
    <property type="entry name" value="Cro/C1-type_HTH"/>
</dbReference>
<dbReference type="InterPro" id="IPR007624">
    <property type="entry name" value="RNA_pol_sigma70_r3"/>
</dbReference>
<dbReference type="SUPFAM" id="SSF88946">
    <property type="entry name" value="Sigma2 domain of RNA polymerase sigma factors"/>
    <property type="match status" value="1"/>
</dbReference>
<dbReference type="InterPro" id="IPR014322">
    <property type="entry name" value="RNA_pol_sigma-B/F/G"/>
</dbReference>
<dbReference type="PROSITE" id="PS50943">
    <property type="entry name" value="HTH_CROC1"/>
    <property type="match status" value="1"/>
</dbReference>
<dbReference type="InterPro" id="IPR007627">
    <property type="entry name" value="RNA_pol_sigma70_r2"/>
</dbReference>
<reference evidence="9 10" key="1">
    <citation type="submission" date="2013-11" db="EMBL/GenBank/DDBJ databases">
        <title>Complete genome sequence of Clostridum sp. M2/40.</title>
        <authorList>
            <person name="Wibberg D."/>
            <person name="Puehler A."/>
            <person name="Schlueter A."/>
        </authorList>
    </citation>
    <scope>NUCLEOTIDE SEQUENCE [LARGE SCALE GENOMIC DNA]</scope>
    <source>
        <strain evidence="10">M2/40</strain>
    </source>
</reference>
<dbReference type="InterPro" id="IPR050239">
    <property type="entry name" value="Sigma-70_RNA_pol_init_factors"/>
</dbReference>
<dbReference type="Pfam" id="PF04545">
    <property type="entry name" value="Sigma70_r4"/>
    <property type="match status" value="1"/>
</dbReference>
<comment type="similarity">
    <text evidence="1 7">Belongs to the sigma-70 factor family.</text>
</comment>
<dbReference type="GO" id="GO:0006352">
    <property type="term" value="P:DNA-templated transcription initiation"/>
    <property type="evidence" value="ECO:0007669"/>
    <property type="project" value="InterPro"/>
</dbReference>
<keyword evidence="3 7" id="KW-0805">Transcription regulation</keyword>
<evidence type="ECO:0000313" key="10">
    <source>
        <dbReference type="Proteomes" id="UP000019426"/>
    </source>
</evidence>
<dbReference type="InterPro" id="IPR013324">
    <property type="entry name" value="RNA_pol_sigma_r3/r4-like"/>
</dbReference>
<evidence type="ECO:0000256" key="6">
    <source>
        <dbReference type="ARBA" id="ARBA00023163"/>
    </source>
</evidence>
<evidence type="ECO:0000256" key="4">
    <source>
        <dbReference type="ARBA" id="ARBA00023082"/>
    </source>
</evidence>
<dbReference type="InterPro" id="IPR013325">
    <property type="entry name" value="RNA_pol_sigma_r2"/>
</dbReference>
<dbReference type="InterPro" id="IPR014236">
    <property type="entry name" value="RNA_pol_sigma-F"/>
</dbReference>
<evidence type="ECO:0000256" key="5">
    <source>
        <dbReference type="ARBA" id="ARBA00023125"/>
    </source>
</evidence>
<dbReference type="GO" id="GO:0003677">
    <property type="term" value="F:DNA binding"/>
    <property type="evidence" value="ECO:0007669"/>
    <property type="project" value="UniProtKB-KW"/>
</dbReference>
<dbReference type="GO" id="GO:0030435">
    <property type="term" value="P:sporulation resulting in formation of a cellular spore"/>
    <property type="evidence" value="ECO:0007669"/>
    <property type="project" value="UniProtKB-KW"/>
</dbReference>
<dbReference type="PROSITE" id="PS00715">
    <property type="entry name" value="SIGMA70_1"/>
    <property type="match status" value="1"/>
</dbReference>
<name>W6RWY8_9CLOT</name>
<sequence length="248" mass="28784">MNVELIRKVQEGDSDALNIIIEKNLPLVNAISKKFLNRGYEYDDIFQIGSLGLVKAVQNFNPDFNVKFSTYAVPMIMGEIKRFLRDDGMIKVSRNLKTIGKKIHFSREELVKELKRDPTIEEIAERCDIEVDEVIMATESMNNINYLYDVIHHDDGSPVLLIDKLSESGSEDEELTDKIALKEALRNLDEKSRQIIILRYFKDRTQSEVAKLLGISQVQVSRIEKKVLKIMRDDFDEEVYKEKKKKKK</sequence>
<dbReference type="CDD" id="cd06171">
    <property type="entry name" value="Sigma70_r4"/>
    <property type="match status" value="1"/>
</dbReference>
<organism evidence="9 10">
    <name type="scientific">Clostridium bornimense</name>
    <dbReference type="NCBI Taxonomy" id="1216932"/>
    <lineage>
        <taxon>Bacteria</taxon>
        <taxon>Bacillati</taxon>
        <taxon>Bacillota</taxon>
        <taxon>Clostridia</taxon>
        <taxon>Eubacteriales</taxon>
        <taxon>Clostridiaceae</taxon>
        <taxon>Clostridium</taxon>
    </lineage>
</organism>
<evidence type="ECO:0000256" key="3">
    <source>
        <dbReference type="ARBA" id="ARBA00023015"/>
    </source>
</evidence>
<keyword evidence="10" id="KW-1185">Reference proteome</keyword>
<dbReference type="Pfam" id="PF04542">
    <property type="entry name" value="Sigma70_r2"/>
    <property type="match status" value="1"/>
</dbReference>
<evidence type="ECO:0000259" key="8">
    <source>
        <dbReference type="PROSITE" id="PS50943"/>
    </source>
</evidence>
<accession>W6RWY8</accession>
<dbReference type="PIRSF" id="PIRSF000770">
    <property type="entry name" value="RNA_pol_sigma-SigE/K"/>
    <property type="match status" value="1"/>
</dbReference>
<dbReference type="KEGG" id="clt:CM240_2033"/>
<protein>
    <recommendedName>
        <fullName evidence="7">RNA polymerase sigma factor</fullName>
    </recommendedName>
</protein>
<dbReference type="PANTHER" id="PTHR30603">
    <property type="entry name" value="RNA POLYMERASE SIGMA FACTOR RPO"/>
    <property type="match status" value="1"/>
</dbReference>
<keyword evidence="5 7" id="KW-0238">DNA-binding</keyword>
<dbReference type="EMBL" id="HG917868">
    <property type="protein sequence ID" value="CDM69191.1"/>
    <property type="molecule type" value="Genomic_DNA"/>
</dbReference>
<evidence type="ECO:0000256" key="7">
    <source>
        <dbReference type="RuleBase" id="RU362124"/>
    </source>
</evidence>
<evidence type="ECO:0000256" key="1">
    <source>
        <dbReference type="ARBA" id="ARBA00007788"/>
    </source>
</evidence>
<dbReference type="PATRIC" id="fig|1216932.3.peg.2034"/>
<dbReference type="eggNOG" id="COG1191">
    <property type="taxonomic scope" value="Bacteria"/>
</dbReference>
<dbReference type="InterPro" id="IPR000943">
    <property type="entry name" value="RNA_pol_sigma70"/>
</dbReference>
<dbReference type="Proteomes" id="UP000019426">
    <property type="component" value="Chromosome M2/40_rep1"/>
</dbReference>
<dbReference type="Gene3D" id="1.20.120.1810">
    <property type="match status" value="1"/>
</dbReference>
<dbReference type="NCBIfam" id="TIGR02980">
    <property type="entry name" value="SigBFG"/>
    <property type="match status" value="1"/>
</dbReference>
<dbReference type="NCBIfam" id="NF004052">
    <property type="entry name" value="PRK05572.1"/>
    <property type="match status" value="1"/>
</dbReference>
<dbReference type="InterPro" id="IPR036388">
    <property type="entry name" value="WH-like_DNA-bd_sf"/>
</dbReference>
<comment type="function">
    <text evidence="7">Sigma factors are initiation factors that promote the attachment of RNA polymerase to specific initiation sites and are then released.</text>
</comment>
<dbReference type="HOGENOM" id="CLU_014793_8_5_9"/>
<keyword evidence="6 7" id="KW-0804">Transcription</keyword>
<dbReference type="NCBIfam" id="TIGR02885">
    <property type="entry name" value="spore_sigF"/>
    <property type="match status" value="1"/>
</dbReference>
<dbReference type="PANTHER" id="PTHR30603:SF17">
    <property type="entry name" value="RNA POLYMERASE SIGMA-G FACTOR"/>
    <property type="match status" value="1"/>
</dbReference>
<dbReference type="InterPro" id="IPR007630">
    <property type="entry name" value="RNA_pol_sigma70_r4"/>
</dbReference>
<dbReference type="STRING" id="1216932.CM240_2033"/>
<keyword evidence="4 7" id="KW-0731">Sigma factor</keyword>
<feature type="domain" description="HTH cro/C1-type" evidence="8">
    <location>
        <begin position="195"/>
        <end position="225"/>
    </location>
</feature>
<dbReference type="GO" id="GO:0016987">
    <property type="term" value="F:sigma factor activity"/>
    <property type="evidence" value="ECO:0007669"/>
    <property type="project" value="UniProtKB-KW"/>
</dbReference>
<dbReference type="SUPFAM" id="SSF88659">
    <property type="entry name" value="Sigma3 and sigma4 domains of RNA polymerase sigma factors"/>
    <property type="match status" value="2"/>
</dbReference>